<dbReference type="GO" id="GO:0009117">
    <property type="term" value="P:nucleotide metabolic process"/>
    <property type="evidence" value="ECO:0007669"/>
    <property type="project" value="TreeGrafter"/>
</dbReference>
<evidence type="ECO:0000256" key="3">
    <source>
        <dbReference type="PROSITE-ProRule" id="PRU00464"/>
    </source>
</evidence>
<dbReference type="InterPro" id="IPR039384">
    <property type="entry name" value="HINT"/>
</dbReference>
<evidence type="ECO:0000259" key="4">
    <source>
        <dbReference type="PROSITE" id="PS51084"/>
    </source>
</evidence>
<comment type="caution">
    <text evidence="5">The sequence shown here is derived from an EMBL/GenBank/DDBJ whole genome shotgun (WGS) entry which is preliminary data.</text>
</comment>
<evidence type="ECO:0000256" key="1">
    <source>
        <dbReference type="PIRSR" id="PIRSR601310-1"/>
    </source>
</evidence>
<dbReference type="CDD" id="cd01277">
    <property type="entry name" value="HINT_subgroup"/>
    <property type="match status" value="1"/>
</dbReference>
<evidence type="ECO:0000313" key="6">
    <source>
        <dbReference type="Proteomes" id="UP000256478"/>
    </source>
</evidence>
<protein>
    <submittedName>
        <fullName evidence="5">HIT family protein</fullName>
    </submittedName>
</protein>
<gene>
    <name evidence="5" type="ORF">DXX93_12030</name>
</gene>
<dbReference type="PANTHER" id="PTHR46648:SF1">
    <property type="entry name" value="ADENOSINE 5'-MONOPHOSPHORAMIDASE HNT1"/>
    <property type="match status" value="1"/>
</dbReference>
<dbReference type="Proteomes" id="UP000256478">
    <property type="component" value="Unassembled WGS sequence"/>
</dbReference>
<dbReference type="SUPFAM" id="SSF54197">
    <property type="entry name" value="HIT-like"/>
    <property type="match status" value="1"/>
</dbReference>
<evidence type="ECO:0000313" key="5">
    <source>
        <dbReference type="EMBL" id="REL27220.1"/>
    </source>
</evidence>
<dbReference type="InterPro" id="IPR001310">
    <property type="entry name" value="Histidine_triad_HIT"/>
</dbReference>
<dbReference type="InterPro" id="IPR011146">
    <property type="entry name" value="HIT-like"/>
</dbReference>
<evidence type="ECO:0000256" key="2">
    <source>
        <dbReference type="PIRSR" id="PIRSR601310-3"/>
    </source>
</evidence>
<proteinExistence type="predicted"/>
<dbReference type="GO" id="GO:0003824">
    <property type="term" value="F:catalytic activity"/>
    <property type="evidence" value="ECO:0007669"/>
    <property type="project" value="InterPro"/>
</dbReference>
<accession>A0A3E0TS73</accession>
<organism evidence="5 6">
    <name type="scientific">Thalassotalea euphylliae</name>
    <dbReference type="NCBI Taxonomy" id="1655234"/>
    <lineage>
        <taxon>Bacteria</taxon>
        <taxon>Pseudomonadati</taxon>
        <taxon>Pseudomonadota</taxon>
        <taxon>Gammaproteobacteria</taxon>
        <taxon>Alteromonadales</taxon>
        <taxon>Colwelliaceae</taxon>
        <taxon>Thalassotalea</taxon>
    </lineage>
</organism>
<dbReference type="PROSITE" id="PS51084">
    <property type="entry name" value="HIT_2"/>
    <property type="match status" value="1"/>
</dbReference>
<dbReference type="OrthoDB" id="9784774at2"/>
<dbReference type="Gene3D" id="3.30.428.10">
    <property type="entry name" value="HIT-like"/>
    <property type="match status" value="1"/>
</dbReference>
<dbReference type="EMBL" id="QUOU01000001">
    <property type="protein sequence ID" value="REL27220.1"/>
    <property type="molecule type" value="Genomic_DNA"/>
</dbReference>
<dbReference type="RefSeq" id="WP_116008304.1">
    <property type="nucleotide sequence ID" value="NZ_QUOU01000001.1"/>
</dbReference>
<name>A0A3E0TS73_9GAMM</name>
<dbReference type="PANTHER" id="PTHR46648">
    <property type="entry name" value="HIT FAMILY PROTEIN 1"/>
    <property type="match status" value="1"/>
</dbReference>
<dbReference type="PRINTS" id="PR00332">
    <property type="entry name" value="HISTRIAD"/>
</dbReference>
<dbReference type="Pfam" id="PF01230">
    <property type="entry name" value="HIT"/>
    <property type="match status" value="1"/>
</dbReference>
<sequence length="141" mass="15451">MSYDNNNIFAKILRDEAPCIKVYEDDKTLAFMDIMPQMPGHTLVIPKEAAITVHELSDEASLACMKTVQKVGKAVEQAMGVTGFTLFQLNGAEVGQTVPHFHFHILPGSILNATGIKGHAVEMGDPQELTKIADKIKRFLA</sequence>
<feature type="domain" description="HIT" evidence="4">
    <location>
        <begin position="8"/>
        <end position="116"/>
    </location>
</feature>
<reference evidence="5 6" key="1">
    <citation type="submission" date="2018-08" db="EMBL/GenBank/DDBJ databases">
        <title>Thalassotalea euphylliae genome.</title>
        <authorList>
            <person name="Summers S."/>
            <person name="Rice S.A."/>
            <person name="Freckelton M.L."/>
            <person name="Nedved B.T."/>
            <person name="Hadfield M.G."/>
        </authorList>
    </citation>
    <scope>NUCLEOTIDE SEQUENCE [LARGE SCALE GENOMIC DNA]</scope>
    <source>
        <strain evidence="5 6">H1</strain>
    </source>
</reference>
<feature type="short sequence motif" description="Histidine triad motif" evidence="2 3">
    <location>
        <begin position="100"/>
        <end position="104"/>
    </location>
</feature>
<feature type="active site" description="Tele-AMP-histidine intermediate" evidence="1">
    <location>
        <position position="102"/>
    </location>
</feature>
<dbReference type="AlphaFoldDB" id="A0A3E0TS73"/>
<dbReference type="InterPro" id="IPR036265">
    <property type="entry name" value="HIT-like_sf"/>
</dbReference>